<name>A0ABP4HXD1_9ACTN</name>
<feature type="compositionally biased region" description="Polar residues" evidence="1">
    <location>
        <begin position="120"/>
        <end position="130"/>
    </location>
</feature>
<protein>
    <recommendedName>
        <fullName evidence="4">DUF5709 domain-containing protein</fullName>
    </recommendedName>
</protein>
<feature type="compositionally biased region" description="Basic and acidic residues" evidence="1">
    <location>
        <begin position="74"/>
        <end position="84"/>
    </location>
</feature>
<evidence type="ECO:0000313" key="2">
    <source>
        <dbReference type="EMBL" id="GAA1287139.1"/>
    </source>
</evidence>
<feature type="region of interest" description="Disordered" evidence="1">
    <location>
        <begin position="1"/>
        <end position="167"/>
    </location>
</feature>
<reference evidence="3" key="1">
    <citation type="journal article" date="2019" name="Int. J. Syst. Evol. Microbiol.">
        <title>The Global Catalogue of Microorganisms (GCM) 10K type strain sequencing project: providing services to taxonomists for standard genome sequencing and annotation.</title>
        <authorList>
            <consortium name="The Broad Institute Genomics Platform"/>
            <consortium name="The Broad Institute Genome Sequencing Center for Infectious Disease"/>
            <person name="Wu L."/>
            <person name="Ma J."/>
        </authorList>
    </citation>
    <scope>NUCLEOTIDE SEQUENCE [LARGE SCALE GENOMIC DNA]</scope>
    <source>
        <strain evidence="3">JCM 11448</strain>
    </source>
</reference>
<gene>
    <name evidence="2" type="ORF">GCM10009579_57570</name>
</gene>
<comment type="caution">
    <text evidence="2">The sequence shown here is derived from an EMBL/GenBank/DDBJ whole genome shotgun (WGS) entry which is preliminary data.</text>
</comment>
<dbReference type="EMBL" id="BAAAIH010000038">
    <property type="protein sequence ID" value="GAA1287139.1"/>
    <property type="molecule type" value="Genomic_DNA"/>
</dbReference>
<feature type="compositionally biased region" description="Basic and acidic residues" evidence="1">
    <location>
        <begin position="14"/>
        <end position="28"/>
    </location>
</feature>
<evidence type="ECO:0000313" key="3">
    <source>
        <dbReference type="Proteomes" id="UP001500282"/>
    </source>
</evidence>
<evidence type="ECO:0008006" key="4">
    <source>
        <dbReference type="Google" id="ProtNLM"/>
    </source>
</evidence>
<keyword evidence="3" id="KW-1185">Reference proteome</keyword>
<sequence>MVGTRAWTPAWRITGKEPRTVRTPHDPGADPEDEGIPDLQDGTPEQQWAEDPEQLPVAGDEPTIAVYRDTTSAETRERESLDERLTDEEPEAGEPVGSVPEPAGLLYDEPDPDLPREQDVYSQEGSTSGLSAEEEAVRIKSDELRDVDDLYEEVDDEEVIVDPGPPS</sequence>
<proteinExistence type="predicted"/>
<feature type="compositionally biased region" description="Basic and acidic residues" evidence="1">
    <location>
        <begin position="135"/>
        <end position="148"/>
    </location>
</feature>
<evidence type="ECO:0000256" key="1">
    <source>
        <dbReference type="SAM" id="MobiDB-lite"/>
    </source>
</evidence>
<organism evidence="2 3">
    <name type="scientific">Streptomyces javensis</name>
    <dbReference type="NCBI Taxonomy" id="114698"/>
    <lineage>
        <taxon>Bacteria</taxon>
        <taxon>Bacillati</taxon>
        <taxon>Actinomycetota</taxon>
        <taxon>Actinomycetes</taxon>
        <taxon>Kitasatosporales</taxon>
        <taxon>Streptomycetaceae</taxon>
        <taxon>Streptomyces</taxon>
        <taxon>Streptomyces violaceusniger group</taxon>
    </lineage>
</organism>
<feature type="compositionally biased region" description="Acidic residues" evidence="1">
    <location>
        <begin position="149"/>
        <end position="160"/>
    </location>
</feature>
<dbReference type="Proteomes" id="UP001500282">
    <property type="component" value="Unassembled WGS sequence"/>
</dbReference>
<accession>A0ABP4HXD1</accession>